<dbReference type="Gene3D" id="1.20.58.1690">
    <property type="match status" value="1"/>
</dbReference>
<evidence type="ECO:0000313" key="2">
    <source>
        <dbReference type="EMBL" id="MBL6445366.1"/>
    </source>
</evidence>
<dbReference type="InterPro" id="IPR025582">
    <property type="entry name" value="YARHG_dom"/>
</dbReference>
<gene>
    <name evidence="2" type="ORF">JMN32_03550</name>
</gene>
<keyword evidence="3" id="KW-1185">Reference proteome</keyword>
<dbReference type="RefSeq" id="WP_202854915.1">
    <property type="nucleotide sequence ID" value="NZ_JAEUGD010000007.1"/>
</dbReference>
<name>A0A937KAF7_9BACT</name>
<evidence type="ECO:0000259" key="1">
    <source>
        <dbReference type="Pfam" id="PF13308"/>
    </source>
</evidence>
<organism evidence="2 3">
    <name type="scientific">Fulvivirga marina</name>
    <dbReference type="NCBI Taxonomy" id="2494733"/>
    <lineage>
        <taxon>Bacteria</taxon>
        <taxon>Pseudomonadati</taxon>
        <taxon>Bacteroidota</taxon>
        <taxon>Cytophagia</taxon>
        <taxon>Cytophagales</taxon>
        <taxon>Fulvivirgaceae</taxon>
        <taxon>Fulvivirga</taxon>
    </lineage>
</organism>
<dbReference type="Proteomes" id="UP000614216">
    <property type="component" value="Unassembled WGS sequence"/>
</dbReference>
<reference evidence="2" key="1">
    <citation type="submission" date="2021-01" db="EMBL/GenBank/DDBJ databases">
        <title>Fulvivirga kasyanovii gen. nov., sp nov., a novel member of the phylum Bacteroidetes isolated from seawater in a mussel farm.</title>
        <authorList>
            <person name="Zhao L.-H."/>
            <person name="Wang Z.-J."/>
        </authorList>
    </citation>
    <scope>NUCLEOTIDE SEQUENCE</scope>
    <source>
        <strain evidence="2">29W222</strain>
    </source>
</reference>
<proteinExistence type="predicted"/>
<comment type="caution">
    <text evidence="2">The sequence shown here is derived from an EMBL/GenBank/DDBJ whole genome shotgun (WGS) entry which is preliminary data.</text>
</comment>
<dbReference type="Pfam" id="PF13308">
    <property type="entry name" value="YARHG"/>
    <property type="match status" value="1"/>
</dbReference>
<sequence length="63" mass="7554">MEDLNKLNEEDLSILKNVVFAKHNYGFSSEFYQAYFNLFHFYNTDEKRKNRTKDILGLLTKSD</sequence>
<dbReference type="InterPro" id="IPR038434">
    <property type="entry name" value="YARHG_sf"/>
</dbReference>
<protein>
    <submittedName>
        <fullName evidence="2">YARHG domain-containing protein</fullName>
    </submittedName>
</protein>
<accession>A0A937KAF7</accession>
<evidence type="ECO:0000313" key="3">
    <source>
        <dbReference type="Proteomes" id="UP000614216"/>
    </source>
</evidence>
<feature type="domain" description="YARHG" evidence="1">
    <location>
        <begin position="2"/>
        <end position="47"/>
    </location>
</feature>
<dbReference type="EMBL" id="JAEUGD010000007">
    <property type="protein sequence ID" value="MBL6445366.1"/>
    <property type="molecule type" value="Genomic_DNA"/>
</dbReference>
<dbReference type="AlphaFoldDB" id="A0A937KAF7"/>